<evidence type="ECO:0008006" key="3">
    <source>
        <dbReference type="Google" id="ProtNLM"/>
    </source>
</evidence>
<evidence type="ECO:0000313" key="1">
    <source>
        <dbReference type="EMBL" id="MRS59769.1"/>
    </source>
</evidence>
<name>A0A7K0ECX0_9BACT</name>
<accession>A0A7K0ECX0</accession>
<dbReference type="Proteomes" id="UP000441754">
    <property type="component" value="Unassembled WGS sequence"/>
</dbReference>
<dbReference type="PANTHER" id="PTHR31157:SF1">
    <property type="entry name" value="SCP DOMAIN-CONTAINING PROTEIN"/>
    <property type="match status" value="1"/>
</dbReference>
<gene>
    <name evidence="1" type="ORF">GJJ30_00580</name>
</gene>
<dbReference type="EMBL" id="WJXZ01000001">
    <property type="protein sequence ID" value="MRS59769.1"/>
    <property type="molecule type" value="Genomic_DNA"/>
</dbReference>
<dbReference type="PANTHER" id="PTHR31157">
    <property type="entry name" value="SCP DOMAIN-CONTAINING PROTEIN"/>
    <property type="match status" value="1"/>
</dbReference>
<protein>
    <recommendedName>
        <fullName evidence="3">CAP domain-containing protein</fullName>
    </recommendedName>
</protein>
<dbReference type="AlphaFoldDB" id="A0A7K0ECX0"/>
<evidence type="ECO:0000313" key="2">
    <source>
        <dbReference type="Proteomes" id="UP000441754"/>
    </source>
</evidence>
<organism evidence="1 2">
    <name type="scientific">Larkinella terrae</name>
    <dbReference type="NCBI Taxonomy" id="2025311"/>
    <lineage>
        <taxon>Bacteria</taxon>
        <taxon>Pseudomonadati</taxon>
        <taxon>Bacteroidota</taxon>
        <taxon>Cytophagia</taxon>
        <taxon>Cytophagales</taxon>
        <taxon>Spirosomataceae</taxon>
        <taxon>Larkinella</taxon>
    </lineage>
</organism>
<keyword evidence="2" id="KW-1185">Reference proteome</keyword>
<dbReference type="SUPFAM" id="SSF55797">
    <property type="entry name" value="PR-1-like"/>
    <property type="match status" value="1"/>
</dbReference>
<proteinExistence type="predicted"/>
<dbReference type="OrthoDB" id="928137at2"/>
<comment type="caution">
    <text evidence="1">The sequence shown here is derived from an EMBL/GenBank/DDBJ whole genome shotgun (WGS) entry which is preliminary data.</text>
</comment>
<dbReference type="RefSeq" id="WP_154172058.1">
    <property type="nucleotide sequence ID" value="NZ_WJXZ01000001.1"/>
</dbReference>
<dbReference type="InterPro" id="IPR035940">
    <property type="entry name" value="CAP_sf"/>
</dbReference>
<sequence length="285" mass="31585">MRPIVCFLLFVHCFAFGQAPKNLKADIKLPKDLAYTAAPNGFPVFDTQNQVVSAFNYARRQEEKQMKLPVNSLGTLSLPENYSLISPAERMLFLANQERTARATVDYGSGKNPGLPFEALETHLNTVAQAHASDMTAHNFFGHTSHDGRTALQRINAQAVFKGKCYEFMSRAENIYMFCYYSSDKPVLEMPVFIVEQALFSWLYQDAVVAWGHRETLLIQDKDASGGEGFHNNRGPAGSEGFLGVGLATKVDYQPCAKFPGYQRTGHVVVVNLVDPAADCAYSIP</sequence>
<reference evidence="1 2" key="1">
    <citation type="journal article" date="2018" name="Antonie Van Leeuwenhoek">
        <title>Larkinella terrae sp. nov., isolated from soil on Jeju Island, South Korea.</title>
        <authorList>
            <person name="Ten L.N."/>
            <person name="Jeon J."/>
            <person name="Park S.J."/>
            <person name="Park S."/>
            <person name="Lee S.Y."/>
            <person name="Kim M.K."/>
            <person name="Jung H.Y."/>
        </authorList>
    </citation>
    <scope>NUCLEOTIDE SEQUENCE [LARGE SCALE GENOMIC DNA]</scope>
    <source>
        <strain evidence="1 2">KCTC 52001</strain>
    </source>
</reference>
<dbReference type="Gene3D" id="3.40.33.10">
    <property type="entry name" value="CAP"/>
    <property type="match status" value="1"/>
</dbReference>